<sequence>MLSPSVRLAICYLLLFFAVLSCLIDFVAIGDGDSAKTTKEARRLQIGVKKRPEVCDTKSRKGDVLHMHYKGTLEDGTEFDNSYKRGDPLSFTLGSGQVIRGWDQGLLAMCAGEKRKLVIPPELAYGATGAPPTIPVHCRLHITYVTGVVKIHTISGTVP</sequence>
<gene>
    <name evidence="1" type="ORF">HPB47_013386</name>
</gene>
<protein>
    <submittedName>
        <fullName evidence="1">Uncharacterized protein</fullName>
    </submittedName>
</protein>
<reference evidence="1 2" key="1">
    <citation type="journal article" date="2020" name="Cell">
        <title>Large-Scale Comparative Analyses of Tick Genomes Elucidate Their Genetic Diversity and Vector Capacities.</title>
        <authorList>
            <consortium name="Tick Genome and Microbiome Consortium (TIGMIC)"/>
            <person name="Jia N."/>
            <person name="Wang J."/>
            <person name="Shi W."/>
            <person name="Du L."/>
            <person name="Sun Y."/>
            <person name="Zhan W."/>
            <person name="Jiang J.F."/>
            <person name="Wang Q."/>
            <person name="Zhang B."/>
            <person name="Ji P."/>
            <person name="Bell-Sakyi L."/>
            <person name="Cui X.M."/>
            <person name="Yuan T.T."/>
            <person name="Jiang B.G."/>
            <person name="Yang W.F."/>
            <person name="Lam T.T."/>
            <person name="Chang Q.C."/>
            <person name="Ding S.J."/>
            <person name="Wang X.J."/>
            <person name="Zhu J.G."/>
            <person name="Ruan X.D."/>
            <person name="Zhao L."/>
            <person name="Wei J.T."/>
            <person name="Ye R.Z."/>
            <person name="Que T.C."/>
            <person name="Du C.H."/>
            <person name="Zhou Y.H."/>
            <person name="Cheng J.X."/>
            <person name="Dai P.F."/>
            <person name="Guo W.B."/>
            <person name="Han X.H."/>
            <person name="Huang E.J."/>
            <person name="Li L.F."/>
            <person name="Wei W."/>
            <person name="Gao Y.C."/>
            <person name="Liu J.Z."/>
            <person name="Shao H.Z."/>
            <person name="Wang X."/>
            <person name="Wang C.C."/>
            <person name="Yang T.C."/>
            <person name="Huo Q.B."/>
            <person name="Li W."/>
            <person name="Chen H.Y."/>
            <person name="Chen S.E."/>
            <person name="Zhou L.G."/>
            <person name="Ni X.B."/>
            <person name="Tian J.H."/>
            <person name="Sheng Y."/>
            <person name="Liu T."/>
            <person name="Pan Y.S."/>
            <person name="Xia L.Y."/>
            <person name="Li J."/>
            <person name="Zhao F."/>
            <person name="Cao W.C."/>
        </authorList>
    </citation>
    <scope>NUCLEOTIDE SEQUENCE [LARGE SCALE GENOMIC DNA]</scope>
    <source>
        <strain evidence="1">Iper-2018</strain>
    </source>
</reference>
<proteinExistence type="predicted"/>
<name>A0AC60QZF9_IXOPE</name>
<dbReference type="Proteomes" id="UP000805193">
    <property type="component" value="Unassembled WGS sequence"/>
</dbReference>
<organism evidence="1 2">
    <name type="scientific">Ixodes persulcatus</name>
    <name type="common">Taiga tick</name>
    <dbReference type="NCBI Taxonomy" id="34615"/>
    <lineage>
        <taxon>Eukaryota</taxon>
        <taxon>Metazoa</taxon>
        <taxon>Ecdysozoa</taxon>
        <taxon>Arthropoda</taxon>
        <taxon>Chelicerata</taxon>
        <taxon>Arachnida</taxon>
        <taxon>Acari</taxon>
        <taxon>Parasitiformes</taxon>
        <taxon>Ixodida</taxon>
        <taxon>Ixodoidea</taxon>
        <taxon>Ixodidae</taxon>
        <taxon>Ixodinae</taxon>
        <taxon>Ixodes</taxon>
    </lineage>
</organism>
<keyword evidence="2" id="KW-1185">Reference proteome</keyword>
<comment type="caution">
    <text evidence="1">The sequence shown here is derived from an EMBL/GenBank/DDBJ whole genome shotgun (WGS) entry which is preliminary data.</text>
</comment>
<evidence type="ECO:0000313" key="2">
    <source>
        <dbReference type="Proteomes" id="UP000805193"/>
    </source>
</evidence>
<evidence type="ECO:0000313" key="1">
    <source>
        <dbReference type="EMBL" id="KAG0444782.1"/>
    </source>
</evidence>
<accession>A0AC60QZF9</accession>
<dbReference type="EMBL" id="JABSTQ010001479">
    <property type="protein sequence ID" value="KAG0444782.1"/>
    <property type="molecule type" value="Genomic_DNA"/>
</dbReference>